<name>A0A067RBP3_ZOONE</name>
<organism evidence="1 2">
    <name type="scientific">Zootermopsis nevadensis</name>
    <name type="common">Dampwood termite</name>
    <dbReference type="NCBI Taxonomy" id="136037"/>
    <lineage>
        <taxon>Eukaryota</taxon>
        <taxon>Metazoa</taxon>
        <taxon>Ecdysozoa</taxon>
        <taxon>Arthropoda</taxon>
        <taxon>Hexapoda</taxon>
        <taxon>Insecta</taxon>
        <taxon>Pterygota</taxon>
        <taxon>Neoptera</taxon>
        <taxon>Polyneoptera</taxon>
        <taxon>Dictyoptera</taxon>
        <taxon>Blattodea</taxon>
        <taxon>Blattoidea</taxon>
        <taxon>Termitoidae</taxon>
        <taxon>Termopsidae</taxon>
        <taxon>Zootermopsis</taxon>
    </lineage>
</organism>
<dbReference type="AlphaFoldDB" id="A0A067RBP3"/>
<reference evidence="1 2" key="1">
    <citation type="journal article" date="2014" name="Nat. Commun.">
        <title>Molecular traces of alternative social organization in a termite genome.</title>
        <authorList>
            <person name="Terrapon N."/>
            <person name="Li C."/>
            <person name="Robertson H.M."/>
            <person name="Ji L."/>
            <person name="Meng X."/>
            <person name="Booth W."/>
            <person name="Chen Z."/>
            <person name="Childers C.P."/>
            <person name="Glastad K.M."/>
            <person name="Gokhale K."/>
            <person name="Gowin J."/>
            <person name="Gronenberg W."/>
            <person name="Hermansen R.A."/>
            <person name="Hu H."/>
            <person name="Hunt B.G."/>
            <person name="Huylmans A.K."/>
            <person name="Khalil S.M."/>
            <person name="Mitchell R.D."/>
            <person name="Munoz-Torres M.C."/>
            <person name="Mustard J.A."/>
            <person name="Pan H."/>
            <person name="Reese J.T."/>
            <person name="Scharf M.E."/>
            <person name="Sun F."/>
            <person name="Vogel H."/>
            <person name="Xiao J."/>
            <person name="Yang W."/>
            <person name="Yang Z."/>
            <person name="Yang Z."/>
            <person name="Zhou J."/>
            <person name="Zhu J."/>
            <person name="Brent C.S."/>
            <person name="Elsik C.G."/>
            <person name="Goodisman M.A."/>
            <person name="Liberles D.A."/>
            <person name="Roe R.M."/>
            <person name="Vargo E.L."/>
            <person name="Vilcinskas A."/>
            <person name="Wang J."/>
            <person name="Bornberg-Bauer E."/>
            <person name="Korb J."/>
            <person name="Zhang G."/>
            <person name="Liebig J."/>
        </authorList>
    </citation>
    <scope>NUCLEOTIDE SEQUENCE [LARGE SCALE GENOMIC DNA]</scope>
    <source>
        <tissue evidence="1">Whole organism</tissue>
    </source>
</reference>
<evidence type="ECO:0000313" key="1">
    <source>
        <dbReference type="EMBL" id="KDR21142.1"/>
    </source>
</evidence>
<gene>
    <name evidence="1" type="ORF">L798_04071</name>
</gene>
<dbReference type="STRING" id="136037.A0A067RBP3"/>
<proteinExistence type="predicted"/>
<sequence length="113" mass="12063">MLQEQHPVAAALAGGVLPCPVVGPDLVGVDPLENAAVGDAEELELGAVDNGAAADEGNWNPIEQDQAAEEMNLERFFGLGVLLMTLFRAFSIQHWTFCCGEVQFERACCCISL</sequence>
<dbReference type="InParanoid" id="A0A067RBP3"/>
<dbReference type="Proteomes" id="UP000027135">
    <property type="component" value="Unassembled WGS sequence"/>
</dbReference>
<accession>A0A067RBP3</accession>
<protein>
    <submittedName>
        <fullName evidence="1">Uncharacterized protein</fullName>
    </submittedName>
</protein>
<evidence type="ECO:0000313" key="2">
    <source>
        <dbReference type="Proteomes" id="UP000027135"/>
    </source>
</evidence>
<keyword evidence="2" id="KW-1185">Reference proteome</keyword>
<dbReference type="EMBL" id="KK852570">
    <property type="protein sequence ID" value="KDR21142.1"/>
    <property type="molecule type" value="Genomic_DNA"/>
</dbReference>